<reference evidence="2" key="1">
    <citation type="journal article" date="2019" name="Int. J. Syst. Evol. Microbiol.">
        <title>The Global Catalogue of Microorganisms (GCM) 10K type strain sequencing project: providing services to taxonomists for standard genome sequencing and annotation.</title>
        <authorList>
            <consortium name="The Broad Institute Genomics Platform"/>
            <consortium name="The Broad Institute Genome Sequencing Center for Infectious Disease"/>
            <person name="Wu L."/>
            <person name="Ma J."/>
        </authorList>
    </citation>
    <scope>NUCLEOTIDE SEQUENCE [LARGE SCALE GENOMIC DNA]</scope>
    <source>
        <strain evidence="2">VKM B-3159</strain>
    </source>
</reference>
<dbReference type="PANTHER" id="PTHR30441:SF4">
    <property type="entry name" value="PROTEIN ASMA"/>
    <property type="match status" value="1"/>
</dbReference>
<dbReference type="InterPro" id="IPR052894">
    <property type="entry name" value="AsmA-related"/>
</dbReference>
<sequence>MKKWIVLLVFVAAIWLLPLLIPLAPYVRQAEQHASDVLGVPLVIDSAKIQLLPSPRVVAHGVHVGGGSDVSVEELSVVPELSSIFSAQRVISVMMDGVLVKKTALVAYDIVQSRLAGRQSDANAPVLVKQVQIDHLDVSALVGLPVMRASAGLADNALQSLRLETHDRTLVADLLPQGQAQALQVKLHDFVLPGHRLKVDEGEVRASLQAKALHITQVELRMLDGKVTGQGELGWQSSAKASGKFQLQGVAMRALTRTGRGPYLSGGLSGNGSLGAETAQLGGLLDHLWVEARLEVKEGVLHGIDLVKIAKLLLKQGGQGGETAFDTLRTQLKVQGKRTQFKQLELESGLMTAKGNVDVLDGKQLEGAVTVAVKATAGMLEVPLDVGGTVDAPTVLPDKAAALGAAVGTALMPGVGTSLGIKAGSQFKKLFGRD</sequence>
<name>A0ABT9JUZ0_9PROT</name>
<dbReference type="EMBL" id="JAVCAP010000022">
    <property type="protein sequence ID" value="MDP8568383.1"/>
    <property type="molecule type" value="Genomic_DNA"/>
</dbReference>
<organism evidence="1 2">
    <name type="scientific">Methylophilus aquaticus</name>
    <dbReference type="NCBI Taxonomy" id="1971610"/>
    <lineage>
        <taxon>Bacteria</taxon>
        <taxon>Pseudomonadati</taxon>
        <taxon>Pseudomonadota</taxon>
        <taxon>Betaproteobacteria</taxon>
        <taxon>Nitrosomonadales</taxon>
        <taxon>Methylophilaceae</taxon>
        <taxon>Methylophilus</taxon>
    </lineage>
</organism>
<protein>
    <submittedName>
        <fullName evidence="1">AsmA-like C-terminal region-containing protein</fullName>
    </submittedName>
</protein>
<evidence type="ECO:0000313" key="1">
    <source>
        <dbReference type="EMBL" id="MDP8568383.1"/>
    </source>
</evidence>
<accession>A0ABT9JUZ0</accession>
<gene>
    <name evidence="1" type="ORF">Q9291_11035</name>
</gene>
<dbReference type="RefSeq" id="WP_306390105.1">
    <property type="nucleotide sequence ID" value="NZ_JAVCAP010000022.1"/>
</dbReference>
<evidence type="ECO:0000313" key="2">
    <source>
        <dbReference type="Proteomes" id="UP001225906"/>
    </source>
</evidence>
<proteinExistence type="predicted"/>
<keyword evidence="2" id="KW-1185">Reference proteome</keyword>
<comment type="caution">
    <text evidence="1">The sequence shown here is derived from an EMBL/GenBank/DDBJ whole genome shotgun (WGS) entry which is preliminary data.</text>
</comment>
<dbReference type="Proteomes" id="UP001225906">
    <property type="component" value="Unassembled WGS sequence"/>
</dbReference>
<dbReference type="PANTHER" id="PTHR30441">
    <property type="entry name" value="DUF748 DOMAIN-CONTAINING PROTEIN"/>
    <property type="match status" value="1"/>
</dbReference>